<proteinExistence type="predicted"/>
<evidence type="ECO:0000256" key="1">
    <source>
        <dbReference type="ARBA" id="ARBA00004442"/>
    </source>
</evidence>
<dbReference type="PROSITE" id="PS01068">
    <property type="entry name" value="OMPA_1"/>
    <property type="match status" value="1"/>
</dbReference>
<keyword evidence="2 4" id="KW-0472">Membrane</keyword>
<keyword evidence="6" id="KW-0449">Lipoprotein</keyword>
<dbReference type="Proteomes" id="UP001055167">
    <property type="component" value="Unassembled WGS sequence"/>
</dbReference>
<dbReference type="EMBL" id="BPQH01000001">
    <property type="protein sequence ID" value="GJD47304.1"/>
    <property type="molecule type" value="Genomic_DNA"/>
</dbReference>
<evidence type="ECO:0000256" key="4">
    <source>
        <dbReference type="PROSITE-ProRule" id="PRU00473"/>
    </source>
</evidence>
<dbReference type="InterPro" id="IPR006664">
    <property type="entry name" value="OMP_bac"/>
</dbReference>
<dbReference type="Gene3D" id="3.30.1330.60">
    <property type="entry name" value="OmpA-like domain"/>
    <property type="match status" value="1"/>
</dbReference>
<evidence type="ECO:0000259" key="5">
    <source>
        <dbReference type="PROSITE" id="PS51123"/>
    </source>
</evidence>
<reference evidence="6" key="2">
    <citation type="submission" date="2021-08" db="EMBL/GenBank/DDBJ databases">
        <authorList>
            <person name="Tani A."/>
            <person name="Ola A."/>
            <person name="Ogura Y."/>
            <person name="Katsura K."/>
            <person name="Hayashi T."/>
        </authorList>
    </citation>
    <scope>NUCLEOTIDE SEQUENCE</scope>
    <source>
        <strain evidence="6">KCTC 52305</strain>
    </source>
</reference>
<dbReference type="InterPro" id="IPR050330">
    <property type="entry name" value="Bact_OuterMem_StrucFunc"/>
</dbReference>
<comment type="caution">
    <text evidence="6">The sequence shown here is derived from an EMBL/GenBank/DDBJ whole genome shotgun (WGS) entry which is preliminary data.</text>
</comment>
<dbReference type="PRINTS" id="PR01021">
    <property type="entry name" value="OMPADOMAIN"/>
</dbReference>
<dbReference type="CDD" id="cd07185">
    <property type="entry name" value="OmpA_C-like"/>
    <property type="match status" value="1"/>
</dbReference>
<sequence length="210" mass="22188">MSGFAEFVSRFTARGAVLAGLVVLGSATGARAQSEAEIVRALMPLGPSRAISVFATSNSGEGDQSFMETLRNRTAFSASEREKIAAASADRPSIGLEIPFEYNSVKIGPKALPMVKSLGAALARPELRDSSFLIVGHTDAKGKDQVNLMLSERRAQAVKQYIVQNYGVADANLVAVGYGRTHLKDAANPLSSANRRVTAVNMSSAKSASR</sequence>
<dbReference type="InterPro" id="IPR036737">
    <property type="entry name" value="OmpA-like_sf"/>
</dbReference>
<keyword evidence="3" id="KW-0998">Cell outer membrane</keyword>
<gene>
    <name evidence="6" type="primary">pal_1</name>
    <name evidence="6" type="ORF">OPKNFCMD_0010</name>
</gene>
<evidence type="ECO:0000313" key="7">
    <source>
        <dbReference type="Proteomes" id="UP001055167"/>
    </source>
</evidence>
<dbReference type="RefSeq" id="WP_128561635.1">
    <property type="nucleotide sequence ID" value="NZ_BPQH01000001.1"/>
</dbReference>
<dbReference type="InterPro" id="IPR006665">
    <property type="entry name" value="OmpA-like"/>
</dbReference>
<evidence type="ECO:0000256" key="3">
    <source>
        <dbReference type="ARBA" id="ARBA00023237"/>
    </source>
</evidence>
<dbReference type="PANTHER" id="PTHR30329:SF21">
    <property type="entry name" value="LIPOPROTEIN YIAD-RELATED"/>
    <property type="match status" value="1"/>
</dbReference>
<accession>A0ABQ4QQK2</accession>
<protein>
    <submittedName>
        <fullName evidence="6">Peptidoglycan-associated lipoprotein</fullName>
    </submittedName>
</protein>
<dbReference type="PANTHER" id="PTHR30329">
    <property type="entry name" value="STATOR ELEMENT OF FLAGELLAR MOTOR COMPLEX"/>
    <property type="match status" value="1"/>
</dbReference>
<organism evidence="6 7">
    <name type="scientific">Methylobacterium crusticola</name>
    <dbReference type="NCBI Taxonomy" id="1697972"/>
    <lineage>
        <taxon>Bacteria</taxon>
        <taxon>Pseudomonadati</taxon>
        <taxon>Pseudomonadota</taxon>
        <taxon>Alphaproteobacteria</taxon>
        <taxon>Hyphomicrobiales</taxon>
        <taxon>Methylobacteriaceae</taxon>
        <taxon>Methylobacterium</taxon>
    </lineage>
</organism>
<evidence type="ECO:0000313" key="6">
    <source>
        <dbReference type="EMBL" id="GJD47304.1"/>
    </source>
</evidence>
<reference evidence="6" key="1">
    <citation type="journal article" date="2021" name="Front. Microbiol.">
        <title>Comprehensive Comparative Genomics and Phenotyping of Methylobacterium Species.</title>
        <authorList>
            <person name="Alessa O."/>
            <person name="Ogura Y."/>
            <person name="Fujitani Y."/>
            <person name="Takami H."/>
            <person name="Hayashi T."/>
            <person name="Sahin N."/>
            <person name="Tani A."/>
        </authorList>
    </citation>
    <scope>NUCLEOTIDE SEQUENCE</scope>
    <source>
        <strain evidence="6">KCTC 52305</strain>
    </source>
</reference>
<evidence type="ECO:0000256" key="2">
    <source>
        <dbReference type="ARBA" id="ARBA00023136"/>
    </source>
</evidence>
<dbReference type="InterPro" id="IPR006690">
    <property type="entry name" value="OMPA-like_CS"/>
</dbReference>
<dbReference type="PROSITE" id="PS51123">
    <property type="entry name" value="OMPA_2"/>
    <property type="match status" value="1"/>
</dbReference>
<keyword evidence="7" id="KW-1185">Reference proteome</keyword>
<dbReference type="SUPFAM" id="SSF103088">
    <property type="entry name" value="OmpA-like"/>
    <property type="match status" value="1"/>
</dbReference>
<name>A0ABQ4QQK2_9HYPH</name>
<dbReference type="Pfam" id="PF00691">
    <property type="entry name" value="OmpA"/>
    <property type="match status" value="1"/>
</dbReference>
<comment type="subcellular location">
    <subcellularLocation>
        <location evidence="1">Cell outer membrane</location>
    </subcellularLocation>
</comment>
<feature type="domain" description="OmpA-like" evidence="5">
    <location>
        <begin position="87"/>
        <end position="205"/>
    </location>
</feature>